<dbReference type="AlphaFoldDB" id="A0A1Y5PGH7"/>
<dbReference type="Pfam" id="PF00101">
    <property type="entry name" value="RuBisCO_small"/>
    <property type="match status" value="1"/>
</dbReference>
<evidence type="ECO:0000256" key="2">
    <source>
        <dbReference type="ARBA" id="ARBA00023300"/>
    </source>
</evidence>
<keyword evidence="7" id="KW-0456">Lyase</keyword>
<dbReference type="CDD" id="cd03527">
    <property type="entry name" value="RuBisCO_small"/>
    <property type="match status" value="1"/>
</dbReference>
<evidence type="ECO:0000256" key="5">
    <source>
        <dbReference type="SAM" id="MobiDB-lite"/>
    </source>
</evidence>
<comment type="miscellaneous">
    <text evidence="4">The basic functional RuBisCO is composed of a large chain homodimer in a 'head-to-tail' conformation. In form I RuBisCO this homodimer is arranged in a barrel-like tetramer with the small subunits forming a tetrameric 'cap' on each end of the 'barrel'.</text>
</comment>
<feature type="region of interest" description="Disordered" evidence="5">
    <location>
        <begin position="109"/>
        <end position="143"/>
    </location>
</feature>
<name>A0A1Y5PGH7_9MYCO</name>
<dbReference type="HAMAP" id="MF_00859">
    <property type="entry name" value="RuBisCO_S_bact"/>
    <property type="match status" value="1"/>
</dbReference>
<evidence type="ECO:0000313" key="7">
    <source>
        <dbReference type="EMBL" id="SBS77837.1"/>
    </source>
</evidence>
<reference evidence="7" key="1">
    <citation type="submission" date="2016-03" db="EMBL/GenBank/DDBJ databases">
        <authorList>
            <person name="Ploux O."/>
        </authorList>
    </citation>
    <scope>NUCLEOTIDE SEQUENCE</scope>
    <source>
        <strain evidence="7">UC10</strain>
    </source>
</reference>
<sequence length="143" mass="16386">MRITQGAFSYLPDFTDEEITAQINYALNNEWPLSVEFTDDPHPRNIYWDMWGLPMFDLKDAAGVLLEVNACRAANPNHYIRLNAYDSSLGRQTTALSFIVNRPAEEPGFRLDRAEKPGRTIGYTTHSYATERPEGDRYQRANP</sequence>
<keyword evidence="2 4" id="KW-0120">Carbon dioxide fixation</keyword>
<evidence type="ECO:0000256" key="1">
    <source>
        <dbReference type="ARBA" id="ARBA00022567"/>
    </source>
</evidence>
<protein>
    <recommendedName>
        <fullName evidence="4">Ribulose bisphosphate carboxylase small subunit</fullName>
        <shortName evidence="4">RuBisCO small subunit</shortName>
    </recommendedName>
</protein>
<dbReference type="InterPro" id="IPR036385">
    <property type="entry name" value="RuBisCO_ssu_sf"/>
</dbReference>
<dbReference type="SMART" id="SM00961">
    <property type="entry name" value="RuBisCO_small"/>
    <property type="match status" value="1"/>
</dbReference>
<dbReference type="GO" id="GO:0016984">
    <property type="term" value="F:ribulose-bisphosphate carboxylase activity"/>
    <property type="evidence" value="ECO:0007669"/>
    <property type="project" value="UniProtKB-UniRule"/>
</dbReference>
<dbReference type="PANTHER" id="PTHR31262">
    <property type="entry name" value="RIBULOSE BISPHOSPHATE CARBOXYLASE SMALL CHAIN 1, CHLOROPLASTIC"/>
    <property type="match status" value="1"/>
</dbReference>
<evidence type="ECO:0000256" key="3">
    <source>
        <dbReference type="ARBA" id="ARBA00038826"/>
    </source>
</evidence>
<dbReference type="SUPFAM" id="SSF55239">
    <property type="entry name" value="RuBisCO, small subunit"/>
    <property type="match status" value="1"/>
</dbReference>
<evidence type="ECO:0000256" key="4">
    <source>
        <dbReference type="HAMAP-Rule" id="MF_00859"/>
    </source>
</evidence>
<keyword evidence="1 4" id="KW-0113">Calvin cycle</keyword>
<accession>A0A1Y5PGH7</accession>
<dbReference type="PANTHER" id="PTHR31262:SF23">
    <property type="entry name" value="RIBULOSE BISPHOSPHATE CARBOXYLASE SMALL SUBUNIT"/>
    <property type="match status" value="1"/>
</dbReference>
<dbReference type="Gene3D" id="3.30.190.10">
    <property type="entry name" value="Ribulose bisphosphate carboxylase, small subunit"/>
    <property type="match status" value="1"/>
</dbReference>
<comment type="function">
    <text evidence="4">RuBisCO catalyzes two reactions: the carboxylation of D-ribulose 1,5-bisphosphate, the primary event in carbon dioxide fixation, as well as the oxidative fragmentation of the pentose substrate. Both reactions occur simultaneously and in competition at the same active site. Although the small subunit is not catalytic it is essential for maximal activity.</text>
</comment>
<dbReference type="InterPro" id="IPR024681">
    <property type="entry name" value="RuBisCO_ssu"/>
</dbReference>
<evidence type="ECO:0000259" key="6">
    <source>
        <dbReference type="SMART" id="SM00961"/>
    </source>
</evidence>
<feature type="domain" description="Ribulose bisphosphate carboxylase small subunit" evidence="6">
    <location>
        <begin position="4"/>
        <end position="103"/>
    </location>
</feature>
<dbReference type="EMBL" id="FLQS01000045">
    <property type="protein sequence ID" value="SBS77837.1"/>
    <property type="molecule type" value="Genomic_DNA"/>
</dbReference>
<dbReference type="GO" id="GO:0019253">
    <property type="term" value="P:reductive pentose-phosphate cycle"/>
    <property type="evidence" value="ECO:0007669"/>
    <property type="project" value="UniProtKB-UniRule"/>
</dbReference>
<comment type="similarity">
    <text evidence="4">Belongs to the RuBisCO small chain family.</text>
</comment>
<dbReference type="InterPro" id="IPR000894">
    <property type="entry name" value="RuBisCO_ssu_dom"/>
</dbReference>
<feature type="compositionally biased region" description="Basic and acidic residues" evidence="5">
    <location>
        <begin position="109"/>
        <end position="118"/>
    </location>
</feature>
<comment type="subunit">
    <text evidence="3 4">Heterohexadecamer of 8 large and 8 small subunits.</text>
</comment>
<gene>
    <name evidence="7" type="primary">cbxSP</name>
    <name evidence="4" type="synonym">cbbS</name>
    <name evidence="7" type="ORF">MHPYR_50004</name>
</gene>
<feature type="compositionally biased region" description="Basic and acidic residues" evidence="5">
    <location>
        <begin position="129"/>
        <end position="143"/>
    </location>
</feature>
<organism evidence="7">
    <name type="scientific">uncultured Mycobacterium sp</name>
    <dbReference type="NCBI Taxonomy" id="171292"/>
    <lineage>
        <taxon>Bacteria</taxon>
        <taxon>Bacillati</taxon>
        <taxon>Actinomycetota</taxon>
        <taxon>Actinomycetes</taxon>
        <taxon>Mycobacteriales</taxon>
        <taxon>Mycobacteriaceae</taxon>
        <taxon>Mycobacterium</taxon>
        <taxon>environmental samples</taxon>
    </lineage>
</organism>
<proteinExistence type="inferred from homology"/>